<dbReference type="STRING" id="1827387.A4S15_13140"/>
<evidence type="ECO:0000313" key="2">
    <source>
        <dbReference type="Proteomes" id="UP000192872"/>
    </source>
</evidence>
<comment type="caution">
    <text evidence="1">The sequence shown here is derived from an EMBL/GenBank/DDBJ whole genome shotgun (WGS) entry which is preliminary data.</text>
</comment>
<gene>
    <name evidence="1" type="ORF">A4S15_13140</name>
</gene>
<reference evidence="1 2" key="1">
    <citation type="journal article" date="2017" name="Water Res.">
        <title>Comammox in drinking water systems.</title>
        <authorList>
            <person name="Wang Y."/>
            <person name="Ma L."/>
            <person name="Mao Y."/>
            <person name="Jiang X."/>
            <person name="Xia Y."/>
            <person name="Yu K."/>
            <person name="Li B."/>
            <person name="Zhang T."/>
        </authorList>
    </citation>
    <scope>NUCLEOTIDE SEQUENCE [LARGE SCALE GENOMIC DNA]</scope>
    <source>
        <strain evidence="1">SG_bin8</strain>
    </source>
</reference>
<evidence type="ECO:0000313" key="1">
    <source>
        <dbReference type="EMBL" id="OQW50976.1"/>
    </source>
</evidence>
<sequence length="94" mass="10823">MTDLSVMDKDLLAQLRGSGLTTAHILYCMPDHPHLLQTFIWQDYDEAPRFPILNKFLSFWQREIEGRLFSVAVAHSRLIKPAELKPVAGMWALN</sequence>
<dbReference type="Proteomes" id="UP000192872">
    <property type="component" value="Unassembled WGS sequence"/>
</dbReference>
<dbReference type="AlphaFoldDB" id="A0A1W9HU74"/>
<dbReference type="Pfam" id="PF06233">
    <property type="entry name" value="Usg"/>
    <property type="match status" value="1"/>
</dbReference>
<dbReference type="InterPro" id="IPR009354">
    <property type="entry name" value="Usg"/>
</dbReference>
<dbReference type="EMBL" id="LWDL01000023">
    <property type="protein sequence ID" value="OQW50976.1"/>
    <property type="molecule type" value="Genomic_DNA"/>
</dbReference>
<accession>A0A1W9HU74</accession>
<protein>
    <recommendedName>
        <fullName evidence="3">Usg family protein</fullName>
    </recommendedName>
</protein>
<proteinExistence type="predicted"/>
<name>A0A1W9HU74_9HYPH</name>
<organism evidence="1 2">
    <name type="scientific">Candidatus Raskinella chloraquaticus</name>
    <dbReference type="NCBI Taxonomy" id="1951219"/>
    <lineage>
        <taxon>Bacteria</taxon>
        <taxon>Pseudomonadati</taxon>
        <taxon>Pseudomonadota</taxon>
        <taxon>Alphaproteobacteria</taxon>
        <taxon>Hyphomicrobiales</taxon>
        <taxon>Phreatobacteraceae</taxon>
        <taxon>Candidatus Raskinella</taxon>
    </lineage>
</organism>
<dbReference type="RefSeq" id="WP_376801178.1">
    <property type="nucleotide sequence ID" value="NZ_DBNB01000009.1"/>
</dbReference>
<evidence type="ECO:0008006" key="3">
    <source>
        <dbReference type="Google" id="ProtNLM"/>
    </source>
</evidence>